<keyword evidence="1" id="KW-0812">Transmembrane</keyword>
<dbReference type="OrthoDB" id="306786at2157"/>
<evidence type="ECO:0000313" key="2">
    <source>
        <dbReference type="EMBL" id="MXR40558.1"/>
    </source>
</evidence>
<comment type="caution">
    <text evidence="2">The sequence shown here is derived from an EMBL/GenBank/DDBJ whole genome shotgun (WGS) entry which is preliminary data.</text>
</comment>
<gene>
    <name evidence="2" type="ORF">GRX01_04245</name>
</gene>
<reference evidence="2 3" key="1">
    <citation type="submission" date="2019-12" db="EMBL/GenBank/DDBJ databases">
        <title>Isolation and characterization of three novel carbon monoxide-oxidizing members of Halobacteria from salione crusts and soils.</title>
        <authorList>
            <person name="Myers M.R."/>
            <person name="King G.M."/>
        </authorList>
    </citation>
    <scope>NUCLEOTIDE SEQUENCE [LARGE SCALE GENOMIC DNA]</scope>
    <source>
        <strain evidence="2 3">WSA2</strain>
    </source>
</reference>
<dbReference type="EMBL" id="WUUS01000002">
    <property type="protein sequence ID" value="MXR40558.1"/>
    <property type="molecule type" value="Genomic_DNA"/>
</dbReference>
<dbReference type="Proteomes" id="UP000437065">
    <property type="component" value="Unassembled WGS sequence"/>
</dbReference>
<dbReference type="RefSeq" id="WP_159663750.1">
    <property type="nucleotide sequence ID" value="NZ_WUUS01000002.1"/>
</dbReference>
<accession>A0A6B0SNR2</accession>
<organism evidence="2 3">
    <name type="scientific">Halobaculum saliterrae</name>
    <dbReference type="NCBI Taxonomy" id="2073113"/>
    <lineage>
        <taxon>Archaea</taxon>
        <taxon>Methanobacteriati</taxon>
        <taxon>Methanobacteriota</taxon>
        <taxon>Stenosarchaea group</taxon>
        <taxon>Halobacteria</taxon>
        <taxon>Halobacteriales</taxon>
        <taxon>Haloferacaceae</taxon>
        <taxon>Halobaculum</taxon>
    </lineage>
</organism>
<protein>
    <submittedName>
        <fullName evidence="2">Uncharacterized protein</fullName>
    </submittedName>
</protein>
<evidence type="ECO:0000256" key="1">
    <source>
        <dbReference type="SAM" id="Phobius"/>
    </source>
</evidence>
<dbReference type="AlphaFoldDB" id="A0A6B0SNR2"/>
<proteinExistence type="predicted"/>
<name>A0A6B0SNR2_9EURY</name>
<evidence type="ECO:0000313" key="3">
    <source>
        <dbReference type="Proteomes" id="UP000437065"/>
    </source>
</evidence>
<keyword evidence="1" id="KW-0472">Membrane</keyword>
<keyword evidence="3" id="KW-1185">Reference proteome</keyword>
<keyword evidence="1" id="KW-1133">Transmembrane helix</keyword>
<sequence length="85" mass="8693">MTDARPSDSGHPDPDRNLEAVAARGGAWNGASDSSASGDSVGDAVASEIAVWGFISTLGVLSGTLAGGIENRMALRHLGIFRDRP</sequence>
<feature type="transmembrane region" description="Helical" evidence="1">
    <location>
        <begin position="49"/>
        <end position="69"/>
    </location>
</feature>